<evidence type="ECO:0000256" key="2">
    <source>
        <dbReference type="SAM" id="Phobius"/>
    </source>
</evidence>
<feature type="transmembrane region" description="Helical" evidence="2">
    <location>
        <begin position="449"/>
        <end position="473"/>
    </location>
</feature>
<accession>A0A0P1ADG0</accession>
<feature type="transmembrane region" description="Helical" evidence="2">
    <location>
        <begin position="802"/>
        <end position="830"/>
    </location>
</feature>
<keyword evidence="2" id="KW-0812">Transmembrane</keyword>
<dbReference type="EMBL" id="CCYD01000349">
    <property type="protein sequence ID" value="CEG39055.1"/>
    <property type="molecule type" value="Genomic_DNA"/>
</dbReference>
<protein>
    <submittedName>
        <fullName evidence="4">TRP-like family</fullName>
    </submittedName>
</protein>
<feature type="transmembrane region" description="Helical" evidence="2">
    <location>
        <begin position="666"/>
        <end position="687"/>
    </location>
</feature>
<dbReference type="OrthoDB" id="126730at2759"/>
<reference evidence="5" key="1">
    <citation type="submission" date="2014-09" db="EMBL/GenBank/DDBJ databases">
        <authorList>
            <person name="Sharma Rahul"/>
            <person name="Thines Marco"/>
        </authorList>
    </citation>
    <scope>NUCLEOTIDE SEQUENCE [LARGE SCALE GENOMIC DNA]</scope>
</reference>
<dbReference type="PANTHER" id="PTHR31145:SF6">
    <property type="entry name" value="INTEGRAL MEMBRANE PROTEIN (AFU_ORTHOLOGUE AFUA_7G01610)"/>
    <property type="match status" value="1"/>
</dbReference>
<feature type="compositionally biased region" description="Low complexity" evidence="1">
    <location>
        <begin position="100"/>
        <end position="137"/>
    </location>
</feature>
<sequence>MQSQDSSSSALLPGSRQVAPLRDSPSDSRISLSSDASASSDNAPANAPATLYSGSSSEISSTAASENSNSEFSDKTSANVSIADATPDQIPWSPPPVPDIPKMSSTTVSSGSDSSSSATSSSETYENAGSSSSVDVPFSPPPIASTPQTKALKTSHGSDLSDSTDSSNVSPSSNSDLSSQSSESSDEPWSPPPVAWSPPPIPSPLSQSSTLSGKTLTSSRSDSSSNSKDSMSANPVKTAKPTASKSPPSSDEGAASPAPVTRPPTVTKKLKESYDDSQTLLTSKSPEGSNKGNTTYEAEVTFESIESTSPSPAPRTRTPMVGFQIKHAADASSDLVGIVIPADIPDVKNSTARAVTKHTDPGSQDQSEMQTTKDDHLVVLGDTASAIIYTDGSQMTTFQKYSRGNGDLQALRDSSGSFSHLIVGGGNRANLPPGASISLSATSQEIQNALLYASYALGIVSAILLMFFHVLALHRPPWLRGTSHGNRRASIEWFTPNVWELAVVVGYMQHINSIAMLELTKAPQIVLDYTDSFSIVNLHFSSVTTTAASVAARRLQLIILTGVVAFADRIGINEDEVLLNAFWTFLAVLAAVVMLFALFAGSAYYNHSMSEDAKSAFYPTQLRHSSAMCIVGLGVALWILSIFPLVSMSSFEVVMELRYRVGFGLAVALFSLWAVVGGGLSFTFLSVRAIPNNDAFRFKYFAVWGTLYGGSKMTFRYFFVIAVGVQALLGIATGAIQGVPTQLVALMVSHLLFVVAAVIIRPFAASWVLIFVVGLRVVAIVNVLCCFAFLTSSELSMFWRAIVAQGFVIFNSLMFFLFFARYVTMFVLVLKRWSSFAQRDSFQQSHHHNLKHQQGIYDRESENPVFLTYDMRHHKQFNEYNDGGRFDASGAGFTPTQGSEHGDFSEFTSSRFASTPVFATGRSYNQQQHASTPSSFFSDPRSHEHFYQ</sequence>
<dbReference type="RefSeq" id="XP_024575424.1">
    <property type="nucleotide sequence ID" value="XM_024724560.1"/>
</dbReference>
<dbReference type="GO" id="GO:0016020">
    <property type="term" value="C:membrane"/>
    <property type="evidence" value="ECO:0007669"/>
    <property type="project" value="TreeGrafter"/>
</dbReference>
<feature type="compositionally biased region" description="Pro residues" evidence="1">
    <location>
        <begin position="189"/>
        <end position="203"/>
    </location>
</feature>
<feature type="region of interest" description="Disordered" evidence="1">
    <location>
        <begin position="923"/>
        <end position="948"/>
    </location>
</feature>
<feature type="transmembrane region" description="Helical" evidence="2">
    <location>
        <begin position="555"/>
        <end position="572"/>
    </location>
</feature>
<keyword evidence="5" id="KW-1185">Reference proteome</keyword>
<evidence type="ECO:0000256" key="1">
    <source>
        <dbReference type="SAM" id="MobiDB-lite"/>
    </source>
</evidence>
<dbReference type="GeneID" id="36404173"/>
<keyword evidence="2" id="KW-1133">Transmembrane helix</keyword>
<feature type="transmembrane region" description="Helical" evidence="2">
    <location>
        <begin position="742"/>
        <end position="760"/>
    </location>
</feature>
<dbReference type="OMA" id="THRESFI"/>
<evidence type="ECO:0000313" key="4">
    <source>
        <dbReference type="EMBL" id="CEG39055.1"/>
    </source>
</evidence>
<proteinExistence type="predicted"/>
<feature type="compositionally biased region" description="Polar residues" evidence="1">
    <location>
        <begin position="1"/>
        <end position="10"/>
    </location>
</feature>
<feature type="compositionally biased region" description="Polar residues" evidence="1">
    <location>
        <begin position="923"/>
        <end position="937"/>
    </location>
</feature>
<feature type="domain" description="TRP C-terminal" evidence="3">
    <location>
        <begin position="555"/>
        <end position="829"/>
    </location>
</feature>
<feature type="transmembrane region" description="Helical" evidence="2">
    <location>
        <begin position="626"/>
        <end position="646"/>
    </location>
</feature>
<feature type="compositionally biased region" description="Low complexity" evidence="1">
    <location>
        <begin position="158"/>
        <end position="183"/>
    </location>
</feature>
<dbReference type="GO" id="GO:0055085">
    <property type="term" value="P:transmembrane transport"/>
    <property type="evidence" value="ECO:0007669"/>
    <property type="project" value="TreeGrafter"/>
</dbReference>
<dbReference type="InterPro" id="IPR010308">
    <property type="entry name" value="TRP_C"/>
</dbReference>
<dbReference type="Proteomes" id="UP000054928">
    <property type="component" value="Unassembled WGS sequence"/>
</dbReference>
<feature type="compositionally biased region" description="Polar residues" evidence="1">
    <location>
        <begin position="145"/>
        <end position="157"/>
    </location>
</feature>
<feature type="transmembrane region" description="Helical" evidence="2">
    <location>
        <begin position="578"/>
        <end position="605"/>
    </location>
</feature>
<organism evidence="4 5">
    <name type="scientific">Plasmopara halstedii</name>
    <name type="common">Downy mildew of sunflower</name>
    <dbReference type="NCBI Taxonomy" id="4781"/>
    <lineage>
        <taxon>Eukaryota</taxon>
        <taxon>Sar</taxon>
        <taxon>Stramenopiles</taxon>
        <taxon>Oomycota</taxon>
        <taxon>Peronosporomycetes</taxon>
        <taxon>Peronosporales</taxon>
        <taxon>Peronosporaceae</taxon>
        <taxon>Plasmopara</taxon>
    </lineage>
</organism>
<feature type="compositionally biased region" description="Polar residues" evidence="1">
    <location>
        <begin position="276"/>
        <end position="294"/>
    </location>
</feature>
<keyword evidence="2" id="KW-0472">Membrane</keyword>
<feature type="region of interest" description="Disordered" evidence="1">
    <location>
        <begin position="1"/>
        <end position="294"/>
    </location>
</feature>
<feature type="compositionally biased region" description="Low complexity" evidence="1">
    <location>
        <begin position="20"/>
        <end position="71"/>
    </location>
</feature>
<name>A0A0P1ADG0_PLAHL</name>
<dbReference type="Pfam" id="PF06011">
    <property type="entry name" value="TRP"/>
    <property type="match status" value="1"/>
</dbReference>
<dbReference type="PANTHER" id="PTHR31145">
    <property type="entry name" value="INTEGRAL MEMBRANE PROTEIN (AFU_ORTHOLOGUE AFUA_7G01610)"/>
    <property type="match status" value="1"/>
</dbReference>
<dbReference type="AlphaFoldDB" id="A0A0P1ADG0"/>
<dbReference type="InterPro" id="IPR040241">
    <property type="entry name" value="TRP_Flc/Pkd2-like"/>
</dbReference>
<evidence type="ECO:0000259" key="3">
    <source>
        <dbReference type="Pfam" id="PF06011"/>
    </source>
</evidence>
<feature type="transmembrane region" description="Helical" evidence="2">
    <location>
        <begin position="717"/>
        <end position="736"/>
    </location>
</feature>
<evidence type="ECO:0000313" key="5">
    <source>
        <dbReference type="Proteomes" id="UP000054928"/>
    </source>
</evidence>
<dbReference type="STRING" id="4781.A0A0P1ADG0"/>
<feature type="transmembrane region" description="Helical" evidence="2">
    <location>
        <begin position="767"/>
        <end position="790"/>
    </location>
</feature>
<feature type="compositionally biased region" description="Low complexity" evidence="1">
    <location>
        <begin position="204"/>
        <end position="250"/>
    </location>
</feature>